<dbReference type="PANTHER" id="PTHR12396">
    <property type="entry name" value="METHYL-CPG BINDING PROTEIN, MBD"/>
    <property type="match status" value="1"/>
</dbReference>
<dbReference type="GO" id="GO:0008327">
    <property type="term" value="F:methyl-CpG binding"/>
    <property type="evidence" value="ECO:0007669"/>
    <property type="project" value="TreeGrafter"/>
</dbReference>
<comment type="subcellular location">
    <subcellularLocation>
        <location evidence="1">Nucleus</location>
    </subcellularLocation>
</comment>
<keyword evidence="4" id="KW-0862">Zinc</keyword>
<feature type="region of interest" description="Disordered" evidence="10">
    <location>
        <begin position="415"/>
        <end position="458"/>
    </location>
</feature>
<evidence type="ECO:0000313" key="14">
    <source>
        <dbReference type="Proteomes" id="UP000261500"/>
    </source>
</evidence>
<evidence type="ECO:0000256" key="10">
    <source>
        <dbReference type="SAM" id="MobiDB-lite"/>
    </source>
</evidence>
<dbReference type="RefSeq" id="XP_014904160.1">
    <property type="nucleotide sequence ID" value="XM_015048674.1"/>
</dbReference>
<dbReference type="SMART" id="SM00391">
    <property type="entry name" value="MBD"/>
    <property type="match status" value="1"/>
</dbReference>
<dbReference type="Pfam" id="PF02008">
    <property type="entry name" value="zf-CXXC"/>
    <property type="match status" value="2"/>
</dbReference>
<evidence type="ECO:0000259" key="12">
    <source>
        <dbReference type="PROSITE" id="PS51058"/>
    </source>
</evidence>
<dbReference type="AlphaFoldDB" id="A0A3B3UVQ7"/>
<dbReference type="STRING" id="48699.ENSPLAP00000016958"/>
<feature type="domain" description="CXXC-type" evidence="12">
    <location>
        <begin position="343"/>
        <end position="389"/>
    </location>
</feature>
<feature type="region of interest" description="Disordered" evidence="10">
    <location>
        <begin position="1"/>
        <end position="111"/>
    </location>
</feature>
<feature type="domain" description="MBD" evidence="11">
    <location>
        <begin position="127"/>
        <end position="194"/>
    </location>
</feature>
<keyword evidence="14" id="KW-1185">Reference proteome</keyword>
<dbReference type="InterPro" id="IPR001739">
    <property type="entry name" value="Methyl_CpG_DNA-bd"/>
</dbReference>
<feature type="compositionally biased region" description="Basic residues" evidence="10">
    <location>
        <begin position="204"/>
        <end position="213"/>
    </location>
</feature>
<feature type="compositionally biased region" description="Basic and acidic residues" evidence="10">
    <location>
        <begin position="214"/>
        <end position="236"/>
    </location>
</feature>
<feature type="compositionally biased region" description="Acidic residues" evidence="10">
    <location>
        <begin position="83"/>
        <end position="97"/>
    </location>
</feature>
<feature type="compositionally biased region" description="Acidic residues" evidence="10">
    <location>
        <begin position="556"/>
        <end position="568"/>
    </location>
</feature>
<organism evidence="13 14">
    <name type="scientific">Poecilia latipinna</name>
    <name type="common">sailfin molly</name>
    <dbReference type="NCBI Taxonomy" id="48699"/>
    <lineage>
        <taxon>Eukaryota</taxon>
        <taxon>Metazoa</taxon>
        <taxon>Chordata</taxon>
        <taxon>Craniata</taxon>
        <taxon>Vertebrata</taxon>
        <taxon>Euteleostomi</taxon>
        <taxon>Actinopterygii</taxon>
        <taxon>Neopterygii</taxon>
        <taxon>Teleostei</taxon>
        <taxon>Neoteleostei</taxon>
        <taxon>Acanthomorphata</taxon>
        <taxon>Ovalentaria</taxon>
        <taxon>Atherinomorphae</taxon>
        <taxon>Cyprinodontiformes</taxon>
        <taxon>Poeciliidae</taxon>
        <taxon>Poeciliinae</taxon>
        <taxon>Poecilia</taxon>
    </lineage>
</organism>
<evidence type="ECO:0000256" key="6">
    <source>
        <dbReference type="ARBA" id="ARBA00023125"/>
    </source>
</evidence>
<feature type="region of interest" description="Disordered" evidence="10">
    <location>
        <begin position="526"/>
        <end position="622"/>
    </location>
</feature>
<evidence type="ECO:0000256" key="8">
    <source>
        <dbReference type="ARBA" id="ARBA00023242"/>
    </source>
</evidence>
<evidence type="ECO:0000256" key="1">
    <source>
        <dbReference type="ARBA" id="ARBA00004123"/>
    </source>
</evidence>
<proteinExistence type="predicted"/>
<reference evidence="13" key="2">
    <citation type="submission" date="2025-09" db="UniProtKB">
        <authorList>
            <consortium name="Ensembl"/>
        </authorList>
    </citation>
    <scope>IDENTIFICATION</scope>
</reference>
<dbReference type="Gene3D" id="3.30.890.10">
    <property type="entry name" value="Methyl-cpg-binding Protein 2, Chain A"/>
    <property type="match status" value="1"/>
</dbReference>
<keyword evidence="7" id="KW-0804">Transcription</keyword>
<reference evidence="13" key="1">
    <citation type="submission" date="2025-08" db="UniProtKB">
        <authorList>
            <consortium name="Ensembl"/>
        </authorList>
    </citation>
    <scope>IDENTIFICATION</scope>
</reference>
<dbReference type="PROSITE" id="PS50982">
    <property type="entry name" value="MBD"/>
    <property type="match status" value="1"/>
</dbReference>
<feature type="compositionally biased region" description="Acidic residues" evidence="10">
    <location>
        <begin position="16"/>
        <end position="25"/>
    </location>
</feature>
<dbReference type="PROSITE" id="PS51058">
    <property type="entry name" value="ZF_CXXC"/>
    <property type="match status" value="2"/>
</dbReference>
<dbReference type="GO" id="GO:0008270">
    <property type="term" value="F:zinc ion binding"/>
    <property type="evidence" value="ECO:0007669"/>
    <property type="project" value="UniProtKB-KW"/>
</dbReference>
<dbReference type="GO" id="GO:0000122">
    <property type="term" value="P:negative regulation of transcription by RNA polymerase II"/>
    <property type="evidence" value="ECO:0007669"/>
    <property type="project" value="TreeGrafter"/>
</dbReference>
<dbReference type="CTD" id="334386"/>
<dbReference type="RefSeq" id="XP_014904159.1">
    <property type="nucleotide sequence ID" value="XM_015048673.1"/>
</dbReference>
<dbReference type="SUPFAM" id="SSF54171">
    <property type="entry name" value="DNA-binding domain"/>
    <property type="match status" value="1"/>
</dbReference>
<dbReference type="Proteomes" id="UP000261500">
    <property type="component" value="Unplaced"/>
</dbReference>
<feature type="compositionally biased region" description="Polar residues" evidence="10">
    <location>
        <begin position="240"/>
        <end position="268"/>
    </location>
</feature>
<feature type="domain" description="CXXC-type" evidence="12">
    <location>
        <begin position="458"/>
        <end position="505"/>
    </location>
</feature>
<keyword evidence="6" id="KW-0238">DNA-binding</keyword>
<dbReference type="OrthoDB" id="10072024at2759"/>
<evidence type="ECO:0000259" key="11">
    <source>
        <dbReference type="PROSITE" id="PS50982"/>
    </source>
</evidence>
<dbReference type="KEGG" id="plai:106957365"/>
<feature type="compositionally biased region" description="Polar residues" evidence="10">
    <location>
        <begin position="421"/>
        <end position="439"/>
    </location>
</feature>
<name>A0A3B3UVQ7_9TELE</name>
<dbReference type="PANTHER" id="PTHR12396:SF57">
    <property type="entry name" value="METHYL-CPG-BINDING DOMAIN PROTEIN 1"/>
    <property type="match status" value="1"/>
</dbReference>
<protein>
    <submittedName>
        <fullName evidence="13">Methyl-CpG binding domain protein 1b</fullName>
    </submittedName>
</protein>
<keyword evidence="3 9" id="KW-0863">Zinc-finger</keyword>
<evidence type="ECO:0000256" key="7">
    <source>
        <dbReference type="ARBA" id="ARBA00023163"/>
    </source>
</evidence>
<feature type="region of interest" description="Disordered" evidence="10">
    <location>
        <begin position="197"/>
        <end position="288"/>
    </location>
</feature>
<keyword evidence="5" id="KW-0805">Transcription regulation</keyword>
<evidence type="ECO:0000256" key="2">
    <source>
        <dbReference type="ARBA" id="ARBA00022723"/>
    </source>
</evidence>
<evidence type="ECO:0000256" key="9">
    <source>
        <dbReference type="PROSITE-ProRule" id="PRU00509"/>
    </source>
</evidence>
<sequence>MSEEAAGESKHPASEAVEEEEEDQGEGTVESPKTDNPSEEPPAPSDDPKEAAEISLVPPVEAKEEEEEEEGKPAGEPPMDWFEPLEDDDDDPDEESLAGETESIAGSERATRHLYQIYGYRRKRAHPEEGWVEWPVLGQGWKRKEVVRRSGSSIGQKDVYYLSPRGDRVRSRVELATVLQGTDLTQFEYKSGKFVEGEIPPVRGRPRTKKRYRDRSSSESSWMDRGDGAETPDSHHRLTPNITPRNLHSNQTSVSLNSSTGESKQSPNSEEKQSEEKIRLPFPSSSRPLSLPSIKGEFGSEESTLICAKCGISFTGTWYDKQRKRPCCPSCWATSKSIEHPLIRFRKWIPCGQCVGCHNAIDCGQCANCKHGLQSPEARKRLCRKRRCICPIRKQSPGSINVTYKRSFVDPVDTYEDSNDVTESQHPSLKSSDTENFSANVDLDDDDMSTDDDDDWHKKRKRRSCGECKACLCRKDCGVCDFCIDKPKFGGSNKKRQKCRLRQCQRQAMRHLLPFQMAGAELGLDAPLLPGRPRPHYTYSRKSSLKRSQDQQADMDYTDDDDDDDEDSNPQPLNHSDFGVRNGVPDRFPHISNHNYSQPDHHSQWDTEKSHTGRNAPKHMEDDKDEFPMITQIFSLAENPTESSVDLENQLMKLLHSLRSSVLPILWYAIMVEGPQLQLIQCSKQSNMADTMVLIDPGFCYQVTVQKQPLLPIHPLYDIHPSRLGTATDVVSLLLSLERYVVCQGLPIKQSSFDKGPIVLERSATCDFLIKKNERTCASCKALQELQIHHRE</sequence>
<keyword evidence="2" id="KW-0479">Metal-binding</keyword>
<dbReference type="Pfam" id="PF01429">
    <property type="entry name" value="MBD"/>
    <property type="match status" value="1"/>
</dbReference>
<dbReference type="GeneID" id="106957365"/>
<evidence type="ECO:0000313" key="13">
    <source>
        <dbReference type="Ensembl" id="ENSPLAP00000016958.1"/>
    </source>
</evidence>
<dbReference type="InterPro" id="IPR002857">
    <property type="entry name" value="Znf_CXXC"/>
</dbReference>
<feature type="compositionally biased region" description="Basic and acidic residues" evidence="10">
    <location>
        <begin position="599"/>
        <end position="611"/>
    </location>
</feature>
<keyword evidence="8" id="KW-0539">Nucleus</keyword>
<evidence type="ECO:0000256" key="5">
    <source>
        <dbReference type="ARBA" id="ARBA00023015"/>
    </source>
</evidence>
<feature type="compositionally biased region" description="Basic and acidic residues" evidence="10">
    <location>
        <begin position="269"/>
        <end position="279"/>
    </location>
</feature>
<accession>A0A3B3UVQ7</accession>
<dbReference type="InterPro" id="IPR016177">
    <property type="entry name" value="DNA-bd_dom_sf"/>
</dbReference>
<dbReference type="CDD" id="cd01396">
    <property type="entry name" value="MeCP2_MBD"/>
    <property type="match status" value="1"/>
</dbReference>
<dbReference type="GeneTree" id="ENSGT00950000183005"/>
<dbReference type="GO" id="GO:0005654">
    <property type="term" value="C:nucleoplasm"/>
    <property type="evidence" value="ECO:0007669"/>
    <property type="project" value="UniProtKB-ARBA"/>
</dbReference>
<dbReference type="Ensembl" id="ENSPLAT00000026062.1">
    <property type="protein sequence ID" value="ENSPLAP00000016958.1"/>
    <property type="gene ID" value="ENSPLAG00000021258.1"/>
</dbReference>
<dbReference type="GO" id="GO:0006346">
    <property type="term" value="P:DNA methylation-dependent constitutive heterochromatin formation"/>
    <property type="evidence" value="ECO:0007669"/>
    <property type="project" value="TreeGrafter"/>
</dbReference>
<feature type="compositionally biased region" description="Acidic residues" evidence="10">
    <location>
        <begin position="442"/>
        <end position="454"/>
    </location>
</feature>
<evidence type="ECO:0000256" key="4">
    <source>
        <dbReference type="ARBA" id="ARBA00022833"/>
    </source>
</evidence>
<evidence type="ECO:0000256" key="3">
    <source>
        <dbReference type="ARBA" id="ARBA00022771"/>
    </source>
</evidence>